<dbReference type="Pfam" id="PF00293">
    <property type="entry name" value="NUDIX"/>
    <property type="match status" value="1"/>
</dbReference>
<sequence length="144" mass="15843">MQNQQHGPSGAIPALIDKVAWILIRDGKVLSARSKGKEIYYFPGGKREPGESDAETLAREIEEELTVRIKPESVRPFGIFEAEADGKAAGVRVRMVCYTADYEGELTPAAEIEEVAWLGEGDRDRVSAASRLVFDAVYGTQKKD</sequence>
<keyword evidence="5" id="KW-1185">Reference proteome</keyword>
<dbReference type="SUPFAM" id="SSF55811">
    <property type="entry name" value="Nudix"/>
    <property type="match status" value="1"/>
</dbReference>
<dbReference type="PROSITE" id="PS00893">
    <property type="entry name" value="NUDIX_BOX"/>
    <property type="match status" value="1"/>
</dbReference>
<dbReference type="InterPro" id="IPR020084">
    <property type="entry name" value="NUDIX_hydrolase_CS"/>
</dbReference>
<evidence type="ECO:0000256" key="1">
    <source>
        <dbReference type="ARBA" id="ARBA00001946"/>
    </source>
</evidence>
<comment type="cofactor">
    <cofactor evidence="1">
        <name>Mg(2+)</name>
        <dbReference type="ChEBI" id="CHEBI:18420"/>
    </cofactor>
</comment>
<dbReference type="EMBL" id="BMDD01000001">
    <property type="protein sequence ID" value="GGH69155.1"/>
    <property type="molecule type" value="Genomic_DNA"/>
</dbReference>
<dbReference type="Gene3D" id="3.90.79.10">
    <property type="entry name" value="Nucleoside Triphosphate Pyrophosphohydrolase"/>
    <property type="match status" value="1"/>
</dbReference>
<dbReference type="Proteomes" id="UP000605427">
    <property type="component" value="Unassembled WGS sequence"/>
</dbReference>
<evidence type="ECO:0000313" key="5">
    <source>
        <dbReference type="Proteomes" id="UP000605427"/>
    </source>
</evidence>
<evidence type="ECO:0000256" key="2">
    <source>
        <dbReference type="ARBA" id="ARBA00022801"/>
    </source>
</evidence>
<organism evidence="4 5">
    <name type="scientific">Saccharibacillus endophyticus</name>
    <dbReference type="NCBI Taxonomy" id="2060666"/>
    <lineage>
        <taxon>Bacteria</taxon>
        <taxon>Bacillati</taxon>
        <taxon>Bacillota</taxon>
        <taxon>Bacilli</taxon>
        <taxon>Bacillales</taxon>
        <taxon>Paenibacillaceae</taxon>
        <taxon>Saccharibacillus</taxon>
    </lineage>
</organism>
<dbReference type="RefSeq" id="WP_172238299.1">
    <property type="nucleotide sequence ID" value="NZ_BMDD01000001.1"/>
</dbReference>
<feature type="domain" description="Nudix hydrolase" evidence="3">
    <location>
        <begin position="14"/>
        <end position="141"/>
    </location>
</feature>
<dbReference type="PROSITE" id="PS51462">
    <property type="entry name" value="NUDIX"/>
    <property type="match status" value="1"/>
</dbReference>
<dbReference type="InterPro" id="IPR015797">
    <property type="entry name" value="NUDIX_hydrolase-like_dom_sf"/>
</dbReference>
<reference evidence="5" key="1">
    <citation type="journal article" date="2019" name="Int. J. Syst. Evol. Microbiol.">
        <title>The Global Catalogue of Microorganisms (GCM) 10K type strain sequencing project: providing services to taxonomists for standard genome sequencing and annotation.</title>
        <authorList>
            <consortium name="The Broad Institute Genomics Platform"/>
            <consortium name="The Broad Institute Genome Sequencing Center for Infectious Disease"/>
            <person name="Wu L."/>
            <person name="Ma J."/>
        </authorList>
    </citation>
    <scope>NUCLEOTIDE SEQUENCE [LARGE SCALE GENOMIC DNA]</scope>
    <source>
        <strain evidence="5">CCM 8702</strain>
    </source>
</reference>
<keyword evidence="2" id="KW-0378">Hydrolase</keyword>
<comment type="caution">
    <text evidence="4">The sequence shown here is derived from an EMBL/GenBank/DDBJ whole genome shotgun (WGS) entry which is preliminary data.</text>
</comment>
<dbReference type="CDD" id="cd04690">
    <property type="entry name" value="NUDIX_Hydrolase"/>
    <property type="match status" value="1"/>
</dbReference>
<dbReference type="InterPro" id="IPR000086">
    <property type="entry name" value="NUDIX_hydrolase_dom"/>
</dbReference>
<dbReference type="PANTHER" id="PTHR43046">
    <property type="entry name" value="GDP-MANNOSE MANNOSYL HYDROLASE"/>
    <property type="match status" value="1"/>
</dbReference>
<proteinExistence type="predicted"/>
<dbReference type="PANTHER" id="PTHR43046:SF2">
    <property type="entry name" value="8-OXO-DGTP DIPHOSPHATASE-RELATED"/>
    <property type="match status" value="1"/>
</dbReference>
<evidence type="ECO:0000259" key="3">
    <source>
        <dbReference type="PROSITE" id="PS51462"/>
    </source>
</evidence>
<protein>
    <submittedName>
        <fullName evidence="4">DNA mismatch repair protein MutT</fullName>
    </submittedName>
</protein>
<accession>A0ABQ1ZM57</accession>
<gene>
    <name evidence="4" type="ORF">GCM10007362_03920</name>
</gene>
<evidence type="ECO:0000313" key="4">
    <source>
        <dbReference type="EMBL" id="GGH69155.1"/>
    </source>
</evidence>
<name>A0ABQ1ZM57_9BACL</name>